<dbReference type="Proteomes" id="UP000321938">
    <property type="component" value="Unassembled WGS sequence"/>
</dbReference>
<evidence type="ECO:0000313" key="2">
    <source>
        <dbReference type="Proteomes" id="UP000321938"/>
    </source>
</evidence>
<reference evidence="1 2" key="1">
    <citation type="submission" date="2019-08" db="EMBL/GenBank/DDBJ databases">
        <title>Genome of Psychroserpens burtonensis ACAM 167.</title>
        <authorList>
            <person name="Bowman J.P."/>
        </authorList>
    </citation>
    <scope>NUCLEOTIDE SEQUENCE [LARGE SCALE GENOMIC DNA]</scope>
    <source>
        <strain evidence="1 2">ACAM 167</strain>
    </source>
</reference>
<evidence type="ECO:0008006" key="3">
    <source>
        <dbReference type="Google" id="ProtNLM"/>
    </source>
</evidence>
<evidence type="ECO:0000313" key="1">
    <source>
        <dbReference type="EMBL" id="TXE15369.1"/>
    </source>
</evidence>
<dbReference type="EMBL" id="VOSB01000037">
    <property type="protein sequence ID" value="TXE15369.1"/>
    <property type="molecule type" value="Genomic_DNA"/>
</dbReference>
<name>A0A5C7B609_9FLAO</name>
<dbReference type="OrthoDB" id="9905955at2"/>
<dbReference type="SUPFAM" id="SSF74653">
    <property type="entry name" value="TolA/TonB C-terminal domain"/>
    <property type="match status" value="1"/>
</dbReference>
<comment type="caution">
    <text evidence="1">The sequence shown here is derived from an EMBL/GenBank/DDBJ whole genome shotgun (WGS) entry which is preliminary data.</text>
</comment>
<keyword evidence="2" id="KW-1185">Reference proteome</keyword>
<gene>
    <name evidence="1" type="ORF">ES692_17075</name>
</gene>
<proteinExistence type="predicted"/>
<accession>A0A5C7B609</accession>
<dbReference type="AlphaFoldDB" id="A0A5C7B609"/>
<organism evidence="1 2">
    <name type="scientific">Psychroserpens burtonensis</name>
    <dbReference type="NCBI Taxonomy" id="49278"/>
    <lineage>
        <taxon>Bacteria</taxon>
        <taxon>Pseudomonadati</taxon>
        <taxon>Bacteroidota</taxon>
        <taxon>Flavobacteriia</taxon>
        <taxon>Flavobacteriales</taxon>
        <taxon>Flavobacteriaceae</taxon>
        <taxon>Psychroserpens</taxon>
    </lineage>
</organism>
<dbReference type="RefSeq" id="WP_147232137.1">
    <property type="nucleotide sequence ID" value="NZ_VOSB01000037.1"/>
</dbReference>
<protein>
    <recommendedName>
        <fullName evidence="3">TonB C-terminal domain-containing protein</fullName>
    </recommendedName>
</protein>
<sequence length="152" mass="17593">MKLKLIYLTFIIGFLNISIVHSQADLKLAKKKNGKTVHFTMVDKTPFENDCDGESDDKERTKCLEKSLRDEILTLIEKDYEYSGEMYVWFTVDKKGNVTDIATKGFPSAPDFEKDIKKAVMELKLTKSTYRNRKANVRCYTRVLPEIISPKK</sequence>